<evidence type="ECO:0000313" key="1">
    <source>
        <dbReference type="EMBL" id="HHJ80782.1"/>
    </source>
</evidence>
<accession>A0A832N597</accession>
<proteinExistence type="predicted"/>
<sequence>MLDWKENLRLHFLFQSDIAGDCIIVDVVAKIFRDYGTSRGGARPKTLVDDNNSLWIAKFSSPNKRGLSPINMSPINNVGCAARTNNKTSAPPSAQYNLRLAAPFGAHSAPYLKVINLSLKQPFYNQQSAFLDLYYRDLF</sequence>
<dbReference type="Proteomes" id="UP000885832">
    <property type="component" value="Unassembled WGS sequence"/>
</dbReference>
<organism evidence="1">
    <name type="scientific">Candidatus Tenderia electrophaga</name>
    <dbReference type="NCBI Taxonomy" id="1748243"/>
    <lineage>
        <taxon>Bacteria</taxon>
        <taxon>Pseudomonadati</taxon>
        <taxon>Pseudomonadota</taxon>
        <taxon>Gammaproteobacteria</taxon>
        <taxon>Candidatus Tenderiales</taxon>
        <taxon>Candidatus Tenderiaceae</taxon>
        <taxon>Candidatus Tenderia</taxon>
    </lineage>
</organism>
<gene>
    <name evidence="1" type="ORF">ENJ65_04025</name>
</gene>
<name>A0A832N597_9GAMM</name>
<protein>
    <submittedName>
        <fullName evidence="1">Uncharacterized protein</fullName>
    </submittedName>
</protein>
<dbReference type="AlphaFoldDB" id="A0A832N597"/>
<reference evidence="1" key="1">
    <citation type="journal article" date="2020" name="mSystems">
        <title>Genome- and Community-Level Interaction Insights into Carbon Utilization and Element Cycling Functions of Hydrothermarchaeota in Hydrothermal Sediment.</title>
        <authorList>
            <person name="Zhou Z."/>
            <person name="Liu Y."/>
            <person name="Xu W."/>
            <person name="Pan J."/>
            <person name="Luo Z.H."/>
            <person name="Li M."/>
        </authorList>
    </citation>
    <scope>NUCLEOTIDE SEQUENCE [LARGE SCALE GENOMIC DNA]</scope>
    <source>
        <strain evidence="1">HyVt-505</strain>
    </source>
</reference>
<dbReference type="EMBL" id="DRNF01000254">
    <property type="protein sequence ID" value="HHJ80782.1"/>
    <property type="molecule type" value="Genomic_DNA"/>
</dbReference>
<comment type="caution">
    <text evidence="1">The sequence shown here is derived from an EMBL/GenBank/DDBJ whole genome shotgun (WGS) entry which is preliminary data.</text>
</comment>